<evidence type="ECO:0000313" key="2">
    <source>
        <dbReference type="EMBL" id="PZV36721.1"/>
    </source>
</evidence>
<dbReference type="EMBL" id="MZXV01000042">
    <property type="protein sequence ID" value="PZV36721.1"/>
    <property type="molecule type" value="Genomic_DNA"/>
</dbReference>
<comment type="caution">
    <text evidence="2">The sequence shown here is derived from an EMBL/GenBank/DDBJ whole genome shotgun (WGS) entry which is preliminary data.</text>
</comment>
<protein>
    <recommendedName>
        <fullName evidence="1">N-acetyltransferase domain-containing protein</fullName>
    </recommendedName>
</protein>
<dbReference type="InterPro" id="IPR016181">
    <property type="entry name" value="Acyl_CoA_acyltransferase"/>
</dbReference>
<evidence type="ECO:0000259" key="1">
    <source>
        <dbReference type="PROSITE" id="PS51186"/>
    </source>
</evidence>
<dbReference type="SUPFAM" id="SSF55729">
    <property type="entry name" value="Acyl-CoA N-acyltransferases (Nat)"/>
    <property type="match status" value="1"/>
</dbReference>
<dbReference type="OrthoDB" id="9805924at2"/>
<feature type="domain" description="N-acetyltransferase" evidence="1">
    <location>
        <begin position="43"/>
        <end position="188"/>
    </location>
</feature>
<sequence length="188" mass="21858">MARKLMMSTAHIQHWRGTEWASFQLEIPRAVSPSTFYTPETTMEIRLTGPADHGEWLSLWNRYCADQGVGLSTKVSETIWQRIEDPDDKTKALVAVDASGVTLAFLNYIIHPYTWSDRMLCFVVDLYVDHPWRRRGIAEAMIAHLAAEGRREGWLRLYWNTDRSNERARALHDKIARLSPYLSYFLDL</sequence>
<reference evidence="3" key="1">
    <citation type="submission" date="2017-03" db="EMBL/GenBank/DDBJ databases">
        <authorList>
            <person name="Safronova V.I."/>
            <person name="Sazanova A.L."/>
            <person name="Chirak E.R."/>
        </authorList>
    </citation>
    <scope>NUCLEOTIDE SEQUENCE [LARGE SCALE GENOMIC DNA]</scope>
    <source>
        <strain evidence="3">Ach-343</strain>
    </source>
</reference>
<proteinExistence type="predicted"/>
<keyword evidence="3" id="KW-1185">Reference proteome</keyword>
<dbReference type="Pfam" id="PF00583">
    <property type="entry name" value="Acetyltransf_1"/>
    <property type="match status" value="1"/>
</dbReference>
<organism evidence="2 3">
    <name type="scientific">Mesorhizobium kowhaii</name>
    <dbReference type="NCBI Taxonomy" id="1300272"/>
    <lineage>
        <taxon>Bacteria</taxon>
        <taxon>Pseudomonadati</taxon>
        <taxon>Pseudomonadota</taxon>
        <taxon>Alphaproteobacteria</taxon>
        <taxon>Hyphomicrobiales</taxon>
        <taxon>Phyllobacteriaceae</taxon>
        <taxon>Mesorhizobium</taxon>
    </lineage>
</organism>
<dbReference type="GO" id="GO:0016747">
    <property type="term" value="F:acyltransferase activity, transferring groups other than amino-acyl groups"/>
    <property type="evidence" value="ECO:0007669"/>
    <property type="project" value="InterPro"/>
</dbReference>
<dbReference type="AlphaFoldDB" id="A0A2W7C2Z7"/>
<dbReference type="Gene3D" id="3.40.630.30">
    <property type="match status" value="1"/>
</dbReference>
<gene>
    <name evidence="2" type="ORF">B5V02_20390</name>
</gene>
<dbReference type="Proteomes" id="UP000248616">
    <property type="component" value="Unassembled WGS sequence"/>
</dbReference>
<dbReference type="CDD" id="cd04301">
    <property type="entry name" value="NAT_SF"/>
    <property type="match status" value="1"/>
</dbReference>
<name>A0A2W7C2Z7_9HYPH</name>
<accession>A0A2W7C2Z7</accession>
<evidence type="ECO:0000313" key="3">
    <source>
        <dbReference type="Proteomes" id="UP000248616"/>
    </source>
</evidence>
<dbReference type="InterPro" id="IPR000182">
    <property type="entry name" value="GNAT_dom"/>
</dbReference>
<dbReference type="PROSITE" id="PS51186">
    <property type="entry name" value="GNAT"/>
    <property type="match status" value="1"/>
</dbReference>